<protein>
    <recommendedName>
        <fullName evidence="4">Helix-hairpin-helix DNA-binding motif class 1 domain-containing protein</fullName>
    </recommendedName>
</protein>
<accession>A0ABM8S5K0</accession>
<proteinExistence type="predicted"/>
<evidence type="ECO:0000256" key="1">
    <source>
        <dbReference type="SAM" id="MobiDB-lite"/>
    </source>
</evidence>
<dbReference type="Gene3D" id="1.10.150.320">
    <property type="entry name" value="Photosystem II 12 kDa extrinsic protein"/>
    <property type="match status" value="1"/>
</dbReference>
<gene>
    <name evidence="2" type="ORF">NSPZN2_50293</name>
</gene>
<keyword evidence="3" id="KW-1185">Reference proteome</keyword>
<evidence type="ECO:0000313" key="3">
    <source>
        <dbReference type="Proteomes" id="UP000675880"/>
    </source>
</evidence>
<feature type="region of interest" description="Disordered" evidence="1">
    <location>
        <begin position="1"/>
        <end position="26"/>
    </location>
</feature>
<name>A0ABM8S5K0_9BACT</name>
<organism evidence="2 3">
    <name type="scientific">Nitrospira defluvii</name>
    <dbReference type="NCBI Taxonomy" id="330214"/>
    <lineage>
        <taxon>Bacteria</taxon>
        <taxon>Pseudomonadati</taxon>
        <taxon>Nitrospirota</taxon>
        <taxon>Nitrospiria</taxon>
        <taxon>Nitrospirales</taxon>
        <taxon>Nitrospiraceae</taxon>
        <taxon>Nitrospira</taxon>
    </lineage>
</organism>
<dbReference type="RefSeq" id="WP_213043858.1">
    <property type="nucleotide sequence ID" value="NZ_CAJNBJ010000018.1"/>
</dbReference>
<dbReference type="EMBL" id="CAJNBJ010000018">
    <property type="protein sequence ID" value="CAE6789868.1"/>
    <property type="molecule type" value="Genomic_DNA"/>
</dbReference>
<reference evidence="2 3" key="1">
    <citation type="submission" date="2021-02" db="EMBL/GenBank/DDBJ databases">
        <authorList>
            <person name="Han P."/>
        </authorList>
    </citation>
    <scope>NUCLEOTIDE SEQUENCE [LARGE SCALE GENOMIC DNA]</scope>
    <source>
        <strain evidence="2">Candidatus Nitrospira sp. ZN2</strain>
    </source>
</reference>
<dbReference type="Pfam" id="PF12836">
    <property type="entry name" value="HHH_3"/>
    <property type="match status" value="1"/>
</dbReference>
<dbReference type="Proteomes" id="UP000675880">
    <property type="component" value="Unassembled WGS sequence"/>
</dbReference>
<comment type="caution">
    <text evidence="2">The sequence shown here is derived from an EMBL/GenBank/DDBJ whole genome shotgun (WGS) entry which is preliminary data.</text>
</comment>
<sequence length="98" mass="11255">MRMEHRVRSRSVGRPGAVEERMVAGASETPARVGRNMLLDINRAEISRLKSLTGIGEHYAKKIVEGRPYHHREELLTKEILPEYIYGRIMDRLVANQS</sequence>
<evidence type="ECO:0000313" key="2">
    <source>
        <dbReference type="EMBL" id="CAE6789868.1"/>
    </source>
</evidence>
<dbReference type="SUPFAM" id="SSF81585">
    <property type="entry name" value="PsbU/PolX domain-like"/>
    <property type="match status" value="1"/>
</dbReference>
<evidence type="ECO:0008006" key="4">
    <source>
        <dbReference type="Google" id="ProtNLM"/>
    </source>
</evidence>